<dbReference type="OrthoDB" id="2562239at2759"/>
<name>A0A8H5D163_9AGAR</name>
<dbReference type="AlphaFoldDB" id="A0A8H5D163"/>
<evidence type="ECO:0000256" key="1">
    <source>
        <dbReference type="SAM" id="MobiDB-lite"/>
    </source>
</evidence>
<evidence type="ECO:0000256" key="2">
    <source>
        <dbReference type="SAM" id="Phobius"/>
    </source>
</evidence>
<feature type="transmembrane region" description="Helical" evidence="2">
    <location>
        <begin position="191"/>
        <end position="211"/>
    </location>
</feature>
<protein>
    <submittedName>
        <fullName evidence="3">Uncharacterized protein</fullName>
    </submittedName>
</protein>
<evidence type="ECO:0000313" key="4">
    <source>
        <dbReference type="Proteomes" id="UP000559027"/>
    </source>
</evidence>
<dbReference type="EMBL" id="JAACJO010000012">
    <property type="protein sequence ID" value="KAF5351681.1"/>
    <property type="molecule type" value="Genomic_DNA"/>
</dbReference>
<proteinExistence type="predicted"/>
<organism evidence="3 4">
    <name type="scientific">Leucocoprinus leucothites</name>
    <dbReference type="NCBI Taxonomy" id="201217"/>
    <lineage>
        <taxon>Eukaryota</taxon>
        <taxon>Fungi</taxon>
        <taxon>Dikarya</taxon>
        <taxon>Basidiomycota</taxon>
        <taxon>Agaricomycotina</taxon>
        <taxon>Agaricomycetes</taxon>
        <taxon>Agaricomycetidae</taxon>
        <taxon>Agaricales</taxon>
        <taxon>Agaricineae</taxon>
        <taxon>Agaricaceae</taxon>
        <taxon>Leucocoprinus</taxon>
    </lineage>
</organism>
<dbReference type="Proteomes" id="UP000559027">
    <property type="component" value="Unassembled WGS sequence"/>
</dbReference>
<accession>A0A8H5D163</accession>
<gene>
    <name evidence="3" type="ORF">D9756_007694</name>
</gene>
<evidence type="ECO:0000313" key="3">
    <source>
        <dbReference type="EMBL" id="KAF5351681.1"/>
    </source>
</evidence>
<keyword evidence="2" id="KW-0472">Membrane</keyword>
<feature type="transmembrane region" description="Helical" evidence="2">
    <location>
        <begin position="303"/>
        <end position="323"/>
    </location>
</feature>
<feature type="transmembrane region" description="Helical" evidence="2">
    <location>
        <begin position="231"/>
        <end position="252"/>
    </location>
</feature>
<feature type="transmembrane region" description="Helical" evidence="2">
    <location>
        <begin position="38"/>
        <end position="56"/>
    </location>
</feature>
<sequence length="378" mass="42101">MGALLFLCKCPFSAQQPEMTFPTPIGGVPYHIDLAPSVIFAVAYGCLLPLVAYRIWDKNSRTVMLLGTIIFAVERIVAFSLRAAQATDEGKRFSLSLTAYIQSDLALGYIGIASDLSNLLRTMLVTPTYGSETYIQSTEAESRWKFWLTTAKLSDPEVNGKSNQRDFPGKPPAGTPDHPNTRFWVRRGTRFTGLAFLAATITGIISTGSFVPMVKGETSVHRVEVLRYVSTAVALFLMLFVIGEALWGYFFLPRVNRQGCTILCAITGLTIVIAIYRLSVMHNSIDSLQSTGPGSLSSSTDKALFYVFHVLPEWLSTSLLLIFNTRRIFSTGFVGDWRYRDETPKELEQRLKGEAKHREKLKLRELKLSAPEPALTKH</sequence>
<comment type="caution">
    <text evidence="3">The sequence shown here is derived from an EMBL/GenBank/DDBJ whole genome shotgun (WGS) entry which is preliminary data.</text>
</comment>
<keyword evidence="2" id="KW-0812">Transmembrane</keyword>
<feature type="region of interest" description="Disordered" evidence="1">
    <location>
        <begin position="156"/>
        <end position="179"/>
    </location>
</feature>
<keyword evidence="2" id="KW-1133">Transmembrane helix</keyword>
<feature type="transmembrane region" description="Helical" evidence="2">
    <location>
        <begin position="259"/>
        <end position="278"/>
    </location>
</feature>
<reference evidence="3 4" key="1">
    <citation type="journal article" date="2020" name="ISME J.">
        <title>Uncovering the hidden diversity of litter-decomposition mechanisms in mushroom-forming fungi.</title>
        <authorList>
            <person name="Floudas D."/>
            <person name="Bentzer J."/>
            <person name="Ahren D."/>
            <person name="Johansson T."/>
            <person name="Persson P."/>
            <person name="Tunlid A."/>
        </authorList>
    </citation>
    <scope>NUCLEOTIDE SEQUENCE [LARGE SCALE GENOMIC DNA]</scope>
    <source>
        <strain evidence="3 4">CBS 146.42</strain>
    </source>
</reference>
<keyword evidence="4" id="KW-1185">Reference proteome</keyword>